<protein>
    <submittedName>
        <fullName evidence="1">Uncharacterized protein</fullName>
    </submittedName>
</protein>
<sequence length="211" mass="23790">MKKERIIEIQPVKIESATICIEGDGDLVLNKMNARTIRELTRARESKRTTKEIPNNWEDIITAMHWLNGYPVEDTYRDMNAEVLHDMLTNNAPCITGFGLKKSFCQAVVRNEIDTYSTKFDNAMNVTNALIPIKFAEHNVDQKLMSPKRGAPVLVYINRFSGWSAEIPITYTENVYSLDQIVNIINMAGFGLGIGSGRSSGYGRYHVVGIE</sequence>
<dbReference type="EMBL" id="BK032606">
    <property type="protein sequence ID" value="DAF50928.1"/>
    <property type="molecule type" value="Genomic_DNA"/>
</dbReference>
<accession>A0A8S5SJ22</accession>
<name>A0A8S5SJ22_9CAUD</name>
<reference evidence="1" key="1">
    <citation type="journal article" date="2021" name="Proc. Natl. Acad. Sci. U.S.A.">
        <title>A Catalog of Tens of Thousands of Viruses from Human Metagenomes Reveals Hidden Associations with Chronic Diseases.</title>
        <authorList>
            <person name="Tisza M.J."/>
            <person name="Buck C.B."/>
        </authorList>
    </citation>
    <scope>NUCLEOTIDE SEQUENCE</scope>
    <source>
        <strain evidence="1">CtRPk8</strain>
    </source>
</reference>
<organism evidence="1">
    <name type="scientific">Siphoviridae sp. ctRPk8</name>
    <dbReference type="NCBI Taxonomy" id="2827870"/>
    <lineage>
        <taxon>Viruses</taxon>
        <taxon>Duplodnaviria</taxon>
        <taxon>Heunggongvirae</taxon>
        <taxon>Uroviricota</taxon>
        <taxon>Caudoviricetes</taxon>
    </lineage>
</organism>
<proteinExistence type="predicted"/>
<evidence type="ECO:0000313" key="1">
    <source>
        <dbReference type="EMBL" id="DAF50928.1"/>
    </source>
</evidence>